<name>A0A8J5C7I9_ZINOF</name>
<dbReference type="GO" id="GO:0006893">
    <property type="term" value="P:Golgi to plasma membrane transport"/>
    <property type="evidence" value="ECO:0007669"/>
    <property type="project" value="TreeGrafter"/>
</dbReference>
<dbReference type="GO" id="GO:0005546">
    <property type="term" value="F:phosphatidylinositol-4,5-bisphosphate binding"/>
    <property type="evidence" value="ECO:0007669"/>
    <property type="project" value="TreeGrafter"/>
</dbReference>
<comment type="caution">
    <text evidence="2">The sequence shown here is derived from an EMBL/GenBank/DDBJ whole genome shotgun (WGS) entry which is preliminary data.</text>
</comment>
<reference evidence="2 3" key="1">
    <citation type="submission" date="2020-08" db="EMBL/GenBank/DDBJ databases">
        <title>Plant Genome Project.</title>
        <authorList>
            <person name="Zhang R.-G."/>
        </authorList>
    </citation>
    <scope>NUCLEOTIDE SEQUENCE [LARGE SCALE GENOMIC DNA]</scope>
    <source>
        <tissue evidence="2">Rhizome</tissue>
    </source>
</reference>
<dbReference type="GO" id="GO:0005886">
    <property type="term" value="C:plasma membrane"/>
    <property type="evidence" value="ECO:0007669"/>
    <property type="project" value="TreeGrafter"/>
</dbReference>
<evidence type="ECO:0000313" key="3">
    <source>
        <dbReference type="Proteomes" id="UP000734854"/>
    </source>
</evidence>
<organism evidence="2 3">
    <name type="scientific">Zingiber officinale</name>
    <name type="common">Ginger</name>
    <name type="synonym">Amomum zingiber</name>
    <dbReference type="NCBI Taxonomy" id="94328"/>
    <lineage>
        <taxon>Eukaryota</taxon>
        <taxon>Viridiplantae</taxon>
        <taxon>Streptophyta</taxon>
        <taxon>Embryophyta</taxon>
        <taxon>Tracheophyta</taxon>
        <taxon>Spermatophyta</taxon>
        <taxon>Magnoliopsida</taxon>
        <taxon>Liliopsida</taxon>
        <taxon>Zingiberales</taxon>
        <taxon>Zingiberaceae</taxon>
        <taxon>Zingiber</taxon>
    </lineage>
</organism>
<dbReference type="PANTHER" id="PTHR16092:SF29">
    <property type="entry name" value="EXPRESSED PROTEIN"/>
    <property type="match status" value="1"/>
</dbReference>
<dbReference type="EMBL" id="JACMSC010000019">
    <property type="protein sequence ID" value="KAG6474192.1"/>
    <property type="molecule type" value="Genomic_DNA"/>
</dbReference>
<keyword evidence="3" id="KW-1185">Reference proteome</keyword>
<sequence length="134" mass="15028">MGHQAYEGTSELRRYGVGVPRRRGCQGVGVSKRRGHSQVTIERDLVSQAEEEDIEALLGTYVMGIGEAEAFLERLKRELLALEAENVHALIECESIIEEDKAPYVAKAAKLKTEYTKKLAMYNKNQTLSVVLEF</sequence>
<dbReference type="GO" id="GO:0000145">
    <property type="term" value="C:exocyst"/>
    <property type="evidence" value="ECO:0007669"/>
    <property type="project" value="TreeGrafter"/>
</dbReference>
<feature type="coiled-coil region" evidence="1">
    <location>
        <begin position="65"/>
        <end position="92"/>
    </location>
</feature>
<proteinExistence type="predicted"/>
<evidence type="ECO:0000313" key="2">
    <source>
        <dbReference type="EMBL" id="KAG6474192.1"/>
    </source>
</evidence>
<evidence type="ECO:0000256" key="1">
    <source>
        <dbReference type="SAM" id="Coils"/>
    </source>
</evidence>
<dbReference type="Proteomes" id="UP000734854">
    <property type="component" value="Unassembled WGS sequence"/>
</dbReference>
<accession>A0A8J5C7I9</accession>
<dbReference type="PANTHER" id="PTHR16092">
    <property type="entry name" value="SEC3/SYNTAXIN-RELATED"/>
    <property type="match status" value="1"/>
</dbReference>
<dbReference type="GO" id="GO:0006887">
    <property type="term" value="P:exocytosis"/>
    <property type="evidence" value="ECO:0007669"/>
    <property type="project" value="TreeGrafter"/>
</dbReference>
<gene>
    <name evidence="2" type="ORF">ZIOFF_068116</name>
</gene>
<dbReference type="AlphaFoldDB" id="A0A8J5C7I9"/>
<dbReference type="InterPro" id="IPR036910">
    <property type="entry name" value="HMG_box_dom_sf"/>
</dbReference>
<keyword evidence="1" id="KW-0175">Coiled coil</keyword>
<dbReference type="SUPFAM" id="SSF47095">
    <property type="entry name" value="HMG-box"/>
    <property type="match status" value="1"/>
</dbReference>
<protein>
    <submittedName>
        <fullName evidence="2">Uncharacterized protein</fullName>
    </submittedName>
</protein>